<dbReference type="AlphaFoldDB" id="A0A6J5Z400"/>
<sequence length="111" mass="11252">MPPMRSPIFARSAIGESSEALSSVGSGIGQKDSPAKLAAVKNCPLKFSSFVMTADVRVPSATTCAPVNVATSTIPSKPPFLLPTSAALISASAKTNLPSASGFKTSTVFPP</sequence>
<gene>
    <name evidence="1" type="ORF">UFOPK4171_00458</name>
</gene>
<organism evidence="1">
    <name type="scientific">freshwater metagenome</name>
    <dbReference type="NCBI Taxonomy" id="449393"/>
    <lineage>
        <taxon>unclassified sequences</taxon>
        <taxon>metagenomes</taxon>
        <taxon>ecological metagenomes</taxon>
    </lineage>
</organism>
<protein>
    <submittedName>
        <fullName evidence="1">Unannotated protein</fullName>
    </submittedName>
</protein>
<name>A0A6J5Z400_9ZZZZ</name>
<proteinExistence type="predicted"/>
<evidence type="ECO:0000313" key="1">
    <source>
        <dbReference type="EMBL" id="CAB4337184.1"/>
    </source>
</evidence>
<dbReference type="EMBL" id="CAESAM010000027">
    <property type="protein sequence ID" value="CAB4337184.1"/>
    <property type="molecule type" value="Genomic_DNA"/>
</dbReference>
<accession>A0A6J5Z400</accession>
<reference evidence="1" key="1">
    <citation type="submission" date="2020-05" db="EMBL/GenBank/DDBJ databases">
        <authorList>
            <person name="Chiriac C."/>
            <person name="Salcher M."/>
            <person name="Ghai R."/>
            <person name="Kavagutti S V."/>
        </authorList>
    </citation>
    <scope>NUCLEOTIDE SEQUENCE</scope>
</reference>